<name>A0A0R1TFD0_9LACO</name>
<dbReference type="AlphaFoldDB" id="A0A0R1TFD0"/>
<evidence type="ECO:0000256" key="1">
    <source>
        <dbReference type="SAM" id="Phobius"/>
    </source>
</evidence>
<accession>A0A0R1TFD0</accession>
<dbReference type="PATRIC" id="fig|1423740.3.peg.224"/>
<sequence>MTVMQEFITVTAAVLATVLTRFLPFWIFNKQEKTPRLITDLEHFLPAAIMAILVVYCYKDADFTGPSHGLPELIAGVLVIIVHLWQRSMFLSLIVGTGAYILLINYLF</sequence>
<protein>
    <recommendedName>
        <fullName evidence="4">Branched-chain amino acid transporter AzlD</fullName>
    </recommendedName>
</protein>
<dbReference type="OrthoDB" id="308265at2"/>
<gene>
    <name evidence="2" type="ORF">FC36_GL000207</name>
</gene>
<feature type="transmembrane region" description="Helical" evidence="1">
    <location>
        <begin position="70"/>
        <end position="85"/>
    </location>
</feature>
<keyword evidence="1" id="KW-0472">Membrane</keyword>
<organism evidence="2 3">
    <name type="scientific">Ligilactobacillus equi DSM 15833 = JCM 10991</name>
    <dbReference type="NCBI Taxonomy" id="1423740"/>
    <lineage>
        <taxon>Bacteria</taxon>
        <taxon>Bacillati</taxon>
        <taxon>Bacillota</taxon>
        <taxon>Bacilli</taxon>
        <taxon>Lactobacillales</taxon>
        <taxon>Lactobacillaceae</taxon>
        <taxon>Ligilactobacillus</taxon>
    </lineage>
</organism>
<dbReference type="RefSeq" id="WP_025021395.1">
    <property type="nucleotide sequence ID" value="NZ_AZFH01000080.1"/>
</dbReference>
<proteinExistence type="predicted"/>
<keyword evidence="1" id="KW-0812">Transmembrane</keyword>
<dbReference type="PIRSF" id="PIRSF003203">
    <property type="entry name" value="AzlD"/>
    <property type="match status" value="1"/>
</dbReference>
<dbReference type="InterPro" id="IPR008407">
    <property type="entry name" value="Brnchd-chn_aa_trnsp_AzlD"/>
</dbReference>
<comment type="caution">
    <text evidence="2">The sequence shown here is derived from an EMBL/GenBank/DDBJ whole genome shotgun (WGS) entry which is preliminary data.</text>
</comment>
<dbReference type="EMBL" id="AZFH01000080">
    <property type="protein sequence ID" value="KRL79785.1"/>
    <property type="molecule type" value="Genomic_DNA"/>
</dbReference>
<dbReference type="STRING" id="1423740.FC36_GL000207"/>
<evidence type="ECO:0008006" key="4">
    <source>
        <dbReference type="Google" id="ProtNLM"/>
    </source>
</evidence>
<keyword evidence="1" id="KW-1133">Transmembrane helix</keyword>
<feature type="transmembrane region" description="Helical" evidence="1">
    <location>
        <begin position="41"/>
        <end position="58"/>
    </location>
</feature>
<dbReference type="Proteomes" id="UP000051048">
    <property type="component" value="Unassembled WGS sequence"/>
</dbReference>
<feature type="transmembrane region" description="Helical" evidence="1">
    <location>
        <begin position="7"/>
        <end position="29"/>
    </location>
</feature>
<evidence type="ECO:0000313" key="3">
    <source>
        <dbReference type="Proteomes" id="UP000051048"/>
    </source>
</evidence>
<feature type="transmembrane region" description="Helical" evidence="1">
    <location>
        <begin position="91"/>
        <end position="107"/>
    </location>
</feature>
<reference evidence="2 3" key="1">
    <citation type="journal article" date="2015" name="Genome Announc.">
        <title>Expanding the biotechnology potential of lactobacilli through comparative genomics of 213 strains and associated genera.</title>
        <authorList>
            <person name="Sun Z."/>
            <person name="Harris H.M."/>
            <person name="McCann A."/>
            <person name="Guo C."/>
            <person name="Argimon S."/>
            <person name="Zhang W."/>
            <person name="Yang X."/>
            <person name="Jeffery I.B."/>
            <person name="Cooney J.C."/>
            <person name="Kagawa T.F."/>
            <person name="Liu W."/>
            <person name="Song Y."/>
            <person name="Salvetti E."/>
            <person name="Wrobel A."/>
            <person name="Rasinkangas P."/>
            <person name="Parkhill J."/>
            <person name="Rea M.C."/>
            <person name="O'Sullivan O."/>
            <person name="Ritari J."/>
            <person name="Douillard F.P."/>
            <person name="Paul Ross R."/>
            <person name="Yang R."/>
            <person name="Briner A.E."/>
            <person name="Felis G.E."/>
            <person name="de Vos W.M."/>
            <person name="Barrangou R."/>
            <person name="Klaenhammer T.R."/>
            <person name="Caufield P.W."/>
            <person name="Cui Y."/>
            <person name="Zhang H."/>
            <person name="O'Toole P.W."/>
        </authorList>
    </citation>
    <scope>NUCLEOTIDE SEQUENCE [LARGE SCALE GENOMIC DNA]</scope>
    <source>
        <strain evidence="2 3">DSM 15833</strain>
    </source>
</reference>
<evidence type="ECO:0000313" key="2">
    <source>
        <dbReference type="EMBL" id="KRL79785.1"/>
    </source>
</evidence>
<dbReference type="Pfam" id="PF05437">
    <property type="entry name" value="AzlD"/>
    <property type="match status" value="1"/>
</dbReference>